<name>A0A7H1JNH3_CROXC</name>
<accession>A0A7H1JNH3</accession>
<organism evidence="3">
    <name type="scientific">Crocosmia x crocosmiiflora</name>
    <name type="common">Montbretia</name>
    <name type="synonym">Crocosmia aurea x Crocosmia pottsii</name>
    <dbReference type="NCBI Taxonomy" id="1053288"/>
    <lineage>
        <taxon>Eukaryota</taxon>
        <taxon>Viridiplantae</taxon>
        <taxon>Streptophyta</taxon>
        <taxon>Embryophyta</taxon>
        <taxon>Tracheophyta</taxon>
        <taxon>Spermatophyta</taxon>
        <taxon>Magnoliopsida</taxon>
        <taxon>Liliopsida</taxon>
        <taxon>Asparagales</taxon>
        <taxon>Iridaceae</taxon>
        <taxon>Crocoideae</taxon>
        <taxon>Freesieae</taxon>
        <taxon>Crocosmia</taxon>
    </lineage>
</organism>
<dbReference type="PANTHER" id="PTHR48047:SF19">
    <property type="entry name" value="GLYCOSYLTRANSFERASE"/>
    <property type="match status" value="1"/>
</dbReference>
<comment type="similarity">
    <text evidence="1">Belongs to the UDP-glycosyltransferase family.</text>
</comment>
<gene>
    <name evidence="3" type="primary">UGT729A2</name>
</gene>
<dbReference type="EMBL" id="MT386072">
    <property type="protein sequence ID" value="QNT13161.1"/>
    <property type="molecule type" value="mRNA"/>
</dbReference>
<dbReference type="FunFam" id="3.40.50.2000:FF:000060">
    <property type="entry name" value="Glycosyltransferase"/>
    <property type="match status" value="1"/>
</dbReference>
<dbReference type="PANTHER" id="PTHR48047">
    <property type="entry name" value="GLYCOSYLTRANSFERASE"/>
    <property type="match status" value="1"/>
</dbReference>
<protein>
    <submittedName>
        <fullName evidence="3">Flavonol glycoside 1,4-rhamnosyltransferase</fullName>
    </submittedName>
</protein>
<evidence type="ECO:0000256" key="1">
    <source>
        <dbReference type="ARBA" id="ARBA00009995"/>
    </source>
</evidence>
<evidence type="ECO:0000313" key="3">
    <source>
        <dbReference type="EMBL" id="QNT13161.1"/>
    </source>
</evidence>
<proteinExistence type="evidence at transcript level"/>
<evidence type="ECO:0000256" key="2">
    <source>
        <dbReference type="ARBA" id="ARBA00022679"/>
    </source>
</evidence>
<dbReference type="GO" id="GO:0035251">
    <property type="term" value="F:UDP-glucosyltransferase activity"/>
    <property type="evidence" value="ECO:0007669"/>
    <property type="project" value="TreeGrafter"/>
</dbReference>
<dbReference type="SUPFAM" id="SSF53756">
    <property type="entry name" value="UDP-Glycosyltransferase/glycogen phosphorylase"/>
    <property type="match status" value="1"/>
</dbReference>
<sequence>MDSEPRKKKKQQQLHIFFVPHFANGHMTAILHTAKLLAAEHGARSTLVTTPGNAYIFNDTINDATRSGLSMQLLLLPFPDVGLPPGCESTASIPQTAENRFLLHKAGYLLREPFEGLLHEHLPDCIVGDAMSLWCADVAESFHIPYVQFNVSSPFAFCVLETVYSQAAHHNADASTDTIGPLTGLPHPLVLQRTELTLPAEYVDMYMGDLVRILRRSIGVIHNSFCELAPEYLDAIVKSGRIKRLWCVGPLQLSSTTISTNAPKNWEWIKKWLDTKEKESVVCVSFGTEWQFSHEQLRQLAIGLDSSGHSFVWILKGEDDTMAEWMPEGFYERVEGRGLVITEWAPQFMILNHPALGASICHCGWNSGIESVCAGLPVIAWPLHSEQFLNERFFVEALKIGVRIIEGDMREPKLKSEKVVSAEKVREAVMNILGSGEEVKEMRRKAKEYSKLAKMAMEKGGSSKLELSSLFEELTLIAQDKRNAAAAATS</sequence>
<dbReference type="CDD" id="cd03784">
    <property type="entry name" value="GT1_Gtf-like"/>
    <property type="match status" value="1"/>
</dbReference>
<keyword evidence="2 3" id="KW-0808">Transferase</keyword>
<dbReference type="InterPro" id="IPR002213">
    <property type="entry name" value="UDP_glucos_trans"/>
</dbReference>
<dbReference type="Pfam" id="PF00201">
    <property type="entry name" value="UDPGT"/>
    <property type="match status" value="1"/>
</dbReference>
<dbReference type="Gene3D" id="3.40.50.2000">
    <property type="entry name" value="Glycogen Phosphorylase B"/>
    <property type="match status" value="2"/>
</dbReference>
<dbReference type="SMR" id="A0A7H1JNH3"/>
<dbReference type="AlphaFoldDB" id="A0A7H1JNH3"/>
<reference evidence="3" key="1">
    <citation type="journal article" date="2020" name="Plant Physiol.">
        <title>Complete Biosynthesis of the Anti-Diabetic Plant Metabolite Montbretin A.</title>
        <authorList>
            <person name="Irmisch S."/>
            <person name="Jancsik S."/>
            <person name="Man Saint Yuen M."/>
            <person name="Madilao L.L."/>
            <person name="Bohlmann J."/>
        </authorList>
    </citation>
    <scope>NUCLEOTIDE SEQUENCE</scope>
</reference>